<organism evidence="2 3">
    <name type="scientific">Roseateles amylovorans</name>
    <dbReference type="NCBI Taxonomy" id="2978473"/>
    <lineage>
        <taxon>Bacteria</taxon>
        <taxon>Pseudomonadati</taxon>
        <taxon>Pseudomonadota</taxon>
        <taxon>Betaproteobacteria</taxon>
        <taxon>Burkholderiales</taxon>
        <taxon>Sphaerotilaceae</taxon>
        <taxon>Roseateles</taxon>
    </lineage>
</organism>
<feature type="domain" description="Ice-binding protein C-terminal" evidence="1">
    <location>
        <begin position="266"/>
        <end position="290"/>
    </location>
</feature>
<reference evidence="2" key="1">
    <citation type="submission" date="2022-10" db="EMBL/GenBank/DDBJ databases">
        <title>Characterization and whole genome sequencing of a new Roseateles species, isolated from fresh water.</title>
        <authorList>
            <person name="Guliayeva D.Y."/>
            <person name="Akhremchuk A.E."/>
            <person name="Sikolenko M.A."/>
            <person name="Valentovich L.N."/>
            <person name="Sidarenka A.V."/>
        </authorList>
    </citation>
    <scope>NUCLEOTIDE SEQUENCE</scope>
    <source>
        <strain evidence="2">BIM B-1768</strain>
    </source>
</reference>
<sequence length="300" mass="30742">MIAVSLAAVFGGAQAQTTVDQTLSIVSENGVNRTTSSGAHGQLADQASTSGTDFLGNPFQTSASVTSSSSAGALTASTYATFGGAGSVQTSSAVTQYDNLTLHTSTAFEPLTVRYSFAVTGANHLALDTLSNEAGVAGFSTWSVVQQFGSSISVVGATTQMAYDGSTSTYLLFDTPSASLSRIYTVETQLLSGEATFFSMSLYSAAALNTYYLDSTSGQGGSVLNQSLYWGGISSVTRADGTAVNFTLSSDSGVDYTRSFIPVVPAVPEPSSILLMLAGVAALGAVARRRVSERGTTETV</sequence>
<evidence type="ECO:0000259" key="1">
    <source>
        <dbReference type="Pfam" id="PF07589"/>
    </source>
</evidence>
<dbReference type="InterPro" id="IPR013424">
    <property type="entry name" value="Ice-binding_C"/>
</dbReference>
<evidence type="ECO:0000313" key="2">
    <source>
        <dbReference type="EMBL" id="UXH76709.1"/>
    </source>
</evidence>
<evidence type="ECO:0000313" key="3">
    <source>
        <dbReference type="Proteomes" id="UP001064933"/>
    </source>
</evidence>
<protein>
    <submittedName>
        <fullName evidence="2">PEP-CTERM sorting domain-containing protein</fullName>
    </submittedName>
</protein>
<dbReference type="NCBIfam" id="TIGR02595">
    <property type="entry name" value="PEP_CTERM"/>
    <property type="match status" value="1"/>
</dbReference>
<dbReference type="Pfam" id="PF07589">
    <property type="entry name" value="PEP-CTERM"/>
    <property type="match status" value="1"/>
</dbReference>
<keyword evidence="3" id="KW-1185">Reference proteome</keyword>
<dbReference type="Proteomes" id="UP001064933">
    <property type="component" value="Chromosome"/>
</dbReference>
<gene>
    <name evidence="2" type="ORF">N4261_16900</name>
</gene>
<proteinExistence type="predicted"/>
<accession>A0ABY6AU10</accession>
<dbReference type="EMBL" id="CP104562">
    <property type="protein sequence ID" value="UXH76709.1"/>
    <property type="molecule type" value="Genomic_DNA"/>
</dbReference>
<dbReference type="RefSeq" id="WP_261756444.1">
    <property type="nucleotide sequence ID" value="NZ_CP104562.2"/>
</dbReference>
<name>A0ABY6AU10_9BURK</name>